<accession>A0ABQ7ACT1</accession>
<comment type="caution">
    <text evidence="2">The sequence shown here is derived from an EMBL/GenBank/DDBJ whole genome shotgun (WGS) entry which is preliminary data.</text>
</comment>
<sequence>MSWTKITNELDKEGYLPSLNDHEAEESETNMSSASAPHVFPMDFQLCPSSGGRVSGNPN</sequence>
<evidence type="ECO:0000313" key="2">
    <source>
        <dbReference type="EMBL" id="KAF3495476.1"/>
    </source>
</evidence>
<reference evidence="2 3" key="1">
    <citation type="journal article" date="2020" name="BMC Genomics">
        <title>Intraspecific diversification of the crop wild relative Brassica cretica Lam. using demographic model selection.</title>
        <authorList>
            <person name="Kioukis A."/>
            <person name="Michalopoulou V.A."/>
            <person name="Briers L."/>
            <person name="Pirintsos S."/>
            <person name="Studholme D.J."/>
            <person name="Pavlidis P."/>
            <person name="Sarris P.F."/>
        </authorList>
    </citation>
    <scope>NUCLEOTIDE SEQUENCE [LARGE SCALE GENOMIC DNA]</scope>
    <source>
        <strain evidence="3">cv. PFS-1207/04</strain>
    </source>
</reference>
<dbReference type="Proteomes" id="UP000266723">
    <property type="component" value="Unassembled WGS sequence"/>
</dbReference>
<name>A0ABQ7ACT1_BRACR</name>
<evidence type="ECO:0000256" key="1">
    <source>
        <dbReference type="SAM" id="MobiDB-lite"/>
    </source>
</evidence>
<evidence type="ECO:0000313" key="3">
    <source>
        <dbReference type="Proteomes" id="UP000266723"/>
    </source>
</evidence>
<dbReference type="EMBL" id="QGKV02002055">
    <property type="protein sequence ID" value="KAF3495476.1"/>
    <property type="molecule type" value="Genomic_DNA"/>
</dbReference>
<keyword evidence="3" id="KW-1185">Reference proteome</keyword>
<organism evidence="2 3">
    <name type="scientific">Brassica cretica</name>
    <name type="common">Mustard</name>
    <dbReference type="NCBI Taxonomy" id="69181"/>
    <lineage>
        <taxon>Eukaryota</taxon>
        <taxon>Viridiplantae</taxon>
        <taxon>Streptophyta</taxon>
        <taxon>Embryophyta</taxon>
        <taxon>Tracheophyta</taxon>
        <taxon>Spermatophyta</taxon>
        <taxon>Magnoliopsida</taxon>
        <taxon>eudicotyledons</taxon>
        <taxon>Gunneridae</taxon>
        <taxon>Pentapetalae</taxon>
        <taxon>rosids</taxon>
        <taxon>malvids</taxon>
        <taxon>Brassicales</taxon>
        <taxon>Brassicaceae</taxon>
        <taxon>Brassiceae</taxon>
        <taxon>Brassica</taxon>
    </lineage>
</organism>
<proteinExistence type="predicted"/>
<protein>
    <submittedName>
        <fullName evidence="2">Uncharacterized protein</fullName>
    </submittedName>
</protein>
<gene>
    <name evidence="2" type="ORF">DY000_02056665</name>
</gene>
<feature type="region of interest" description="Disordered" evidence="1">
    <location>
        <begin position="1"/>
        <end position="59"/>
    </location>
</feature>